<organism evidence="3 4">
    <name type="scientific">Amphibalanus amphitrite</name>
    <name type="common">Striped barnacle</name>
    <name type="synonym">Balanus amphitrite</name>
    <dbReference type="NCBI Taxonomy" id="1232801"/>
    <lineage>
        <taxon>Eukaryota</taxon>
        <taxon>Metazoa</taxon>
        <taxon>Ecdysozoa</taxon>
        <taxon>Arthropoda</taxon>
        <taxon>Crustacea</taxon>
        <taxon>Multicrustacea</taxon>
        <taxon>Cirripedia</taxon>
        <taxon>Thoracica</taxon>
        <taxon>Thoracicalcarea</taxon>
        <taxon>Balanomorpha</taxon>
        <taxon>Balanoidea</taxon>
        <taxon>Balanidae</taxon>
        <taxon>Amphibalaninae</taxon>
        <taxon>Amphibalanus</taxon>
    </lineage>
</organism>
<accession>A0A6A4VR84</accession>
<reference evidence="3 4" key="1">
    <citation type="submission" date="2019-07" db="EMBL/GenBank/DDBJ databases">
        <title>Draft genome assembly of a fouling barnacle, Amphibalanus amphitrite (Darwin, 1854): The first reference genome for Thecostraca.</title>
        <authorList>
            <person name="Kim W."/>
        </authorList>
    </citation>
    <scope>NUCLEOTIDE SEQUENCE [LARGE SCALE GENOMIC DNA]</scope>
    <source>
        <strain evidence="3">SNU_AA5</strain>
        <tissue evidence="3">Soma without cirri and trophi</tissue>
    </source>
</reference>
<sequence>MASSQMRAGLLVAAALCLTSIGCCTSLEVHNDGQKEPVPLGGQTLLRRPLSSLREAELSQRQSAWTGGDDTNWRVAPGDRDRARGALGQALGAFPPVRRVAVALKKRRPEMDSSGFYGDTFNGGLGYFDTMKRRPEMDSSGFYGDTFNGGMGYFDTMKKRRPEMDSSGFYGDTFNGGMGYFDTMKKRRPEMDSSGFYGDTFNGGLGYFHTMKRRLASKRRPEMDSSGFHGDVFSNGFGFFDTMKRRAAEAGSDEDGSPGGAGPEFDAIKNLQSHQTQSKMADGDQGNGSEIQGGRFFGASRGALDAKR</sequence>
<feature type="chain" id="PRO_5025578864" evidence="2">
    <location>
        <begin position="27"/>
        <end position="308"/>
    </location>
</feature>
<dbReference type="Proteomes" id="UP000440578">
    <property type="component" value="Unassembled WGS sequence"/>
</dbReference>
<feature type="region of interest" description="Disordered" evidence="1">
    <location>
        <begin position="248"/>
        <end position="308"/>
    </location>
</feature>
<dbReference type="EMBL" id="VIIS01001412">
    <property type="protein sequence ID" value="KAF0298717.1"/>
    <property type="molecule type" value="Genomic_DNA"/>
</dbReference>
<dbReference type="OrthoDB" id="6348963at2759"/>
<name>A0A6A4VR84_AMPAM</name>
<evidence type="ECO:0000313" key="4">
    <source>
        <dbReference type="Proteomes" id="UP000440578"/>
    </source>
</evidence>
<evidence type="ECO:0000256" key="2">
    <source>
        <dbReference type="SAM" id="SignalP"/>
    </source>
</evidence>
<dbReference type="PROSITE" id="PS51257">
    <property type="entry name" value="PROKAR_LIPOPROTEIN"/>
    <property type="match status" value="1"/>
</dbReference>
<evidence type="ECO:0000313" key="3">
    <source>
        <dbReference type="EMBL" id="KAF0298717.1"/>
    </source>
</evidence>
<keyword evidence="4" id="KW-1185">Reference proteome</keyword>
<gene>
    <name evidence="3" type="ORF">FJT64_003923</name>
</gene>
<proteinExistence type="predicted"/>
<feature type="compositionally biased region" description="Polar residues" evidence="1">
    <location>
        <begin position="270"/>
        <end position="279"/>
    </location>
</feature>
<evidence type="ECO:0000256" key="1">
    <source>
        <dbReference type="SAM" id="MobiDB-lite"/>
    </source>
</evidence>
<feature type="signal peptide" evidence="2">
    <location>
        <begin position="1"/>
        <end position="26"/>
    </location>
</feature>
<keyword evidence="2" id="KW-0732">Signal</keyword>
<dbReference type="AlphaFoldDB" id="A0A6A4VR84"/>
<protein>
    <submittedName>
        <fullName evidence="3">Uncharacterized protein</fullName>
    </submittedName>
</protein>
<comment type="caution">
    <text evidence="3">The sequence shown here is derived from an EMBL/GenBank/DDBJ whole genome shotgun (WGS) entry which is preliminary data.</text>
</comment>